<feature type="compositionally biased region" description="Basic and acidic residues" evidence="5">
    <location>
        <begin position="135"/>
        <end position="147"/>
    </location>
</feature>
<dbReference type="InterPro" id="IPR001164">
    <property type="entry name" value="ArfGAP_dom"/>
</dbReference>
<dbReference type="CDD" id="cd08838">
    <property type="entry name" value="ArfGap_AGFG"/>
    <property type="match status" value="1"/>
</dbReference>
<dbReference type="InterPro" id="IPR038508">
    <property type="entry name" value="ArfGAP_dom_sf"/>
</dbReference>
<feature type="region of interest" description="Disordered" evidence="5">
    <location>
        <begin position="129"/>
        <end position="151"/>
    </location>
</feature>
<dbReference type="Proteomes" id="UP000087171">
    <property type="component" value="Chromosome Ca4"/>
</dbReference>
<feature type="compositionally biased region" description="Low complexity" evidence="5">
    <location>
        <begin position="389"/>
        <end position="401"/>
    </location>
</feature>
<feature type="region of interest" description="Disordered" evidence="5">
    <location>
        <begin position="389"/>
        <end position="523"/>
    </location>
</feature>
<dbReference type="eggNOG" id="KOG0702">
    <property type="taxonomic scope" value="Eukaryota"/>
</dbReference>
<evidence type="ECO:0000256" key="3">
    <source>
        <dbReference type="ARBA" id="ARBA00022833"/>
    </source>
</evidence>
<proteinExistence type="predicted"/>
<name>A0A1S2Y4D7_CICAR</name>
<feature type="compositionally biased region" description="Polar residues" evidence="5">
    <location>
        <begin position="680"/>
        <end position="694"/>
    </location>
</feature>
<dbReference type="FunFam" id="1.10.220.150:FF:000005">
    <property type="entry name" value="Arf-GAP domain and FG repeat-containing protein 1"/>
    <property type="match status" value="1"/>
</dbReference>
<feature type="compositionally biased region" description="Basic and acidic residues" evidence="5">
    <location>
        <begin position="413"/>
        <end position="431"/>
    </location>
</feature>
<dbReference type="AlphaFoldDB" id="A0A1S2Y4D7"/>
<dbReference type="GeneID" id="101499268"/>
<feature type="domain" description="Arf-GAP" evidence="6">
    <location>
        <begin position="12"/>
        <end position="130"/>
    </location>
</feature>
<dbReference type="InterPro" id="IPR044820">
    <property type="entry name" value="AGD14-like"/>
</dbReference>
<evidence type="ECO:0000256" key="2">
    <source>
        <dbReference type="ARBA" id="ARBA00022771"/>
    </source>
</evidence>
<feature type="compositionally biased region" description="Polar residues" evidence="5">
    <location>
        <begin position="491"/>
        <end position="517"/>
    </location>
</feature>
<dbReference type="SMART" id="SM00105">
    <property type="entry name" value="ArfGap"/>
    <property type="match status" value="1"/>
</dbReference>
<feature type="compositionally biased region" description="Basic and acidic residues" evidence="5">
    <location>
        <begin position="300"/>
        <end position="310"/>
    </location>
</feature>
<keyword evidence="3" id="KW-0862">Zinc</keyword>
<dbReference type="Gene3D" id="1.10.220.150">
    <property type="entry name" value="Arf GTPase activating protein"/>
    <property type="match status" value="1"/>
</dbReference>
<reference evidence="7" key="1">
    <citation type="journal article" date="2013" name="Nat. Biotechnol.">
        <title>Draft genome sequence of chickpea (Cicer arietinum) provides a resource for trait improvement.</title>
        <authorList>
            <person name="Varshney R.K."/>
            <person name="Song C."/>
            <person name="Saxena R.K."/>
            <person name="Azam S."/>
            <person name="Yu S."/>
            <person name="Sharpe A.G."/>
            <person name="Cannon S."/>
            <person name="Baek J."/>
            <person name="Rosen B.D."/>
            <person name="Tar'an B."/>
            <person name="Millan T."/>
            <person name="Zhang X."/>
            <person name="Ramsay L.D."/>
            <person name="Iwata A."/>
            <person name="Wang Y."/>
            <person name="Nelson W."/>
            <person name="Farmer A.D."/>
            <person name="Gaur P.M."/>
            <person name="Soderlund C."/>
            <person name="Penmetsa R.V."/>
            <person name="Xu C."/>
            <person name="Bharti A.K."/>
            <person name="He W."/>
            <person name="Winter P."/>
            <person name="Zhao S."/>
            <person name="Hane J.K."/>
            <person name="Carrasquilla-Garcia N."/>
            <person name="Condie J.A."/>
            <person name="Upadhyaya H.D."/>
            <person name="Luo M.C."/>
            <person name="Thudi M."/>
            <person name="Gowda C.L."/>
            <person name="Singh N.P."/>
            <person name="Lichtenzveig J."/>
            <person name="Gali K.K."/>
            <person name="Rubio J."/>
            <person name="Nadarajan N."/>
            <person name="Dolezel J."/>
            <person name="Bansal K.C."/>
            <person name="Xu X."/>
            <person name="Edwards D."/>
            <person name="Zhang G."/>
            <person name="Kahl G."/>
            <person name="Gil J."/>
            <person name="Singh K.B."/>
            <person name="Datta S.K."/>
            <person name="Jackson S.A."/>
            <person name="Wang J."/>
            <person name="Cook D.R."/>
        </authorList>
    </citation>
    <scope>NUCLEOTIDE SEQUENCE [LARGE SCALE GENOMIC DNA]</scope>
    <source>
        <strain evidence="7">cv. CDC Frontier</strain>
    </source>
</reference>
<dbReference type="PaxDb" id="3827-XP_004498622.1"/>
<evidence type="ECO:0000256" key="5">
    <source>
        <dbReference type="SAM" id="MobiDB-lite"/>
    </source>
</evidence>
<dbReference type="STRING" id="3827.A0A1S2Y4D7"/>
<feature type="compositionally biased region" description="Polar residues" evidence="5">
    <location>
        <begin position="454"/>
        <end position="483"/>
    </location>
</feature>
<evidence type="ECO:0000256" key="1">
    <source>
        <dbReference type="ARBA" id="ARBA00022723"/>
    </source>
</evidence>
<keyword evidence="1" id="KW-0479">Metal-binding</keyword>
<feature type="region of interest" description="Disordered" evidence="5">
    <location>
        <begin position="674"/>
        <end position="694"/>
    </location>
</feature>
<dbReference type="KEGG" id="cam:101499268"/>
<evidence type="ECO:0000313" key="8">
    <source>
        <dbReference type="RefSeq" id="XP_004498622.1"/>
    </source>
</evidence>
<organism evidence="7 8">
    <name type="scientific">Cicer arietinum</name>
    <name type="common">Chickpea</name>
    <name type="synonym">Garbanzo</name>
    <dbReference type="NCBI Taxonomy" id="3827"/>
    <lineage>
        <taxon>Eukaryota</taxon>
        <taxon>Viridiplantae</taxon>
        <taxon>Streptophyta</taxon>
        <taxon>Embryophyta</taxon>
        <taxon>Tracheophyta</taxon>
        <taxon>Spermatophyta</taxon>
        <taxon>Magnoliopsida</taxon>
        <taxon>eudicotyledons</taxon>
        <taxon>Gunneridae</taxon>
        <taxon>Pentapetalae</taxon>
        <taxon>rosids</taxon>
        <taxon>fabids</taxon>
        <taxon>Fabales</taxon>
        <taxon>Fabaceae</taxon>
        <taxon>Papilionoideae</taxon>
        <taxon>50 kb inversion clade</taxon>
        <taxon>NPAAA clade</taxon>
        <taxon>Hologalegina</taxon>
        <taxon>IRL clade</taxon>
        <taxon>Cicereae</taxon>
        <taxon>Cicer</taxon>
    </lineage>
</organism>
<dbReference type="PROSITE" id="PS50115">
    <property type="entry name" value="ARFGAP"/>
    <property type="match status" value="1"/>
</dbReference>
<feature type="compositionally biased region" description="Low complexity" evidence="5">
    <location>
        <begin position="326"/>
        <end position="336"/>
    </location>
</feature>
<evidence type="ECO:0000259" key="6">
    <source>
        <dbReference type="PROSITE" id="PS50115"/>
    </source>
</evidence>
<dbReference type="InterPro" id="IPR037278">
    <property type="entry name" value="ARFGAP/RecO"/>
</dbReference>
<dbReference type="PANTHER" id="PTHR46085">
    <property type="entry name" value="ARFGAP/RECO-RELATED"/>
    <property type="match status" value="1"/>
</dbReference>
<dbReference type="PRINTS" id="PR00405">
    <property type="entry name" value="REVINTRACTNG"/>
</dbReference>
<dbReference type="Pfam" id="PF01412">
    <property type="entry name" value="ArfGap"/>
    <property type="match status" value="1"/>
</dbReference>
<evidence type="ECO:0000313" key="7">
    <source>
        <dbReference type="Proteomes" id="UP000087171"/>
    </source>
</evidence>
<reference evidence="8" key="2">
    <citation type="submission" date="2025-08" db="UniProtKB">
        <authorList>
            <consortium name="RefSeq"/>
        </authorList>
    </citation>
    <scope>IDENTIFICATION</scope>
    <source>
        <tissue evidence="8">Etiolated seedlings</tissue>
    </source>
</reference>
<evidence type="ECO:0000256" key="4">
    <source>
        <dbReference type="PROSITE-ProRule" id="PRU00288"/>
    </source>
</evidence>
<keyword evidence="7" id="KW-1185">Reference proteome</keyword>
<dbReference type="GO" id="GO:0005096">
    <property type="term" value="F:GTPase activator activity"/>
    <property type="evidence" value="ECO:0007669"/>
    <property type="project" value="InterPro"/>
</dbReference>
<dbReference type="PANTHER" id="PTHR46085:SF16">
    <property type="entry name" value="ARFGAP_RECO-LIKE ZINC FINGER DOMAIN-CONTAINING PROTEIN"/>
    <property type="match status" value="1"/>
</dbReference>
<protein>
    <submittedName>
        <fullName evidence="8">Probable ADP-ribosylation factor GTPase-activating protein AGD14</fullName>
    </submittedName>
</protein>
<dbReference type="GO" id="GO:0008270">
    <property type="term" value="F:zinc ion binding"/>
    <property type="evidence" value="ECO:0007669"/>
    <property type="project" value="UniProtKB-KW"/>
</dbReference>
<dbReference type="SUPFAM" id="SSF57863">
    <property type="entry name" value="ArfGap/RecO-like zinc finger"/>
    <property type="match status" value="1"/>
</dbReference>
<feature type="compositionally biased region" description="Polar residues" evidence="5">
    <location>
        <begin position="311"/>
        <end position="323"/>
    </location>
</feature>
<sequence length="694" mass="76957">MGHSKKEEERVERIIRGLLKLPENRRCINCNTLGPQYVCTTFSTFVCTNCSGIHREFTHRVKSVSMAKFTPEEVTAIQAGGNERAKQIYFKGWDPLCHSYPDSGNMHRLRDFIKHVYVDRKYTGERSQENLPKIRLKDKEESHESKKSSSFHLEFISPRSSSSARSSDSSFRYVYDESRSPKYVQKFSRHGGFSRSPIKFEVVDDRFRDDEYRNRRHSNLESKLRQLSFDGQKNANRFQAPAQRSLGEIMMENDLSPQVKPSGGEASVQENPREQKSNKPKSSTDVSIKPKVSDTVNEAGQEKPSMKQESENNWASFEASTEETVPKTPNTNTKKPGSTEPTPEPKISTPLDLLLLELSGPFAPITSGDIVPTTTTVEKGSTWDFSATSMEETTASSSELAQPSNEAPLTQSELHEAEDSIEVSQEHKPQPEDSIEVSHAQIPSSMKYAPSVSVGCSSTTQPTNSPNKDVASNNEPSFSPNTHESSHAFDEQSSQTTSIPTQDAKPVTSQPSTVETKSSGRRELPEDLFTASYLSGPAPHAGWQNVQHHVMGYGMQYYPNAVPPSAFPIAPKSMNPFEVNEGRGLTHASSFPSMASMHGVLPAVQNRTGVMHVSSLGSLERMVPQSTSHASQVTGMCFDQVNNDEQHFRSQRVDTFNGNIGSFESLDTIQQSYGGYGTHGTPNSFSNSRGNPFD</sequence>
<keyword evidence="2 4" id="KW-0863">Zinc-finger</keyword>
<dbReference type="RefSeq" id="XP_004498622.1">
    <property type="nucleotide sequence ID" value="XM_004498565.3"/>
</dbReference>
<accession>A0A1S2Y4D7</accession>
<dbReference type="OrthoDB" id="6036at2759"/>
<gene>
    <name evidence="8" type="primary">LOC101499268</name>
</gene>
<feature type="compositionally biased region" description="Polar residues" evidence="5">
    <location>
        <begin position="402"/>
        <end position="412"/>
    </location>
</feature>
<feature type="region of interest" description="Disordered" evidence="5">
    <location>
        <begin position="255"/>
        <end position="347"/>
    </location>
</feature>